<dbReference type="Gene3D" id="1.10.238.10">
    <property type="entry name" value="EF-hand"/>
    <property type="match status" value="2"/>
</dbReference>
<dbReference type="PROSITE" id="PS50222">
    <property type="entry name" value="EF_HAND_2"/>
    <property type="match status" value="2"/>
</dbReference>
<sequence length="135" mass="14599">MPFSRRRAVPALLLVLGTATAAAQTGWLDQFGKLDGNGDGIIDLNEYQAGARAAFAPLDSDRDGWITLYEMRASLDPNTGGAGADGLARTRMAAMDLNHDNLISEGEYVAFADQSIETYDKDGDGRLTRQDFQAR</sequence>
<evidence type="ECO:0000313" key="4">
    <source>
        <dbReference type="Proteomes" id="UP000005870"/>
    </source>
</evidence>
<dbReference type="AlphaFoldDB" id="G7UVZ7"/>
<keyword evidence="1" id="KW-0732">Signal</keyword>
<dbReference type="OrthoDB" id="6706523at2"/>
<dbReference type="STRING" id="1045855.DSC_15055"/>
<feature type="chain" id="PRO_5003504462" evidence="1">
    <location>
        <begin position="24"/>
        <end position="135"/>
    </location>
</feature>
<dbReference type="GO" id="GO:0005509">
    <property type="term" value="F:calcium ion binding"/>
    <property type="evidence" value="ECO:0007669"/>
    <property type="project" value="InterPro"/>
</dbReference>
<keyword evidence="4" id="KW-1185">Reference proteome</keyword>
<feature type="signal peptide" evidence="1">
    <location>
        <begin position="1"/>
        <end position="23"/>
    </location>
</feature>
<dbReference type="KEGG" id="psd:DSC_15055"/>
<dbReference type="Pfam" id="PF13202">
    <property type="entry name" value="EF-hand_5"/>
    <property type="match status" value="2"/>
</dbReference>
<dbReference type="InterPro" id="IPR002048">
    <property type="entry name" value="EF_hand_dom"/>
</dbReference>
<dbReference type="InterPro" id="IPR011992">
    <property type="entry name" value="EF-hand-dom_pair"/>
</dbReference>
<name>G7UVZ7_PSEUP</name>
<dbReference type="PROSITE" id="PS00018">
    <property type="entry name" value="EF_HAND_1"/>
    <property type="match status" value="3"/>
</dbReference>
<protein>
    <submittedName>
        <fullName evidence="3">Calcium-binding EF-hand-containing protein</fullName>
    </submittedName>
</protein>
<evidence type="ECO:0000259" key="2">
    <source>
        <dbReference type="PROSITE" id="PS50222"/>
    </source>
</evidence>
<evidence type="ECO:0000313" key="3">
    <source>
        <dbReference type="EMBL" id="AER57655.1"/>
    </source>
</evidence>
<feature type="domain" description="EF-hand" evidence="2">
    <location>
        <begin position="22"/>
        <end position="57"/>
    </location>
</feature>
<dbReference type="EMBL" id="CP003093">
    <property type="protein sequence ID" value="AER57655.1"/>
    <property type="molecule type" value="Genomic_DNA"/>
</dbReference>
<dbReference type="RefSeq" id="WP_014161828.1">
    <property type="nucleotide sequence ID" value="NC_016147.2"/>
</dbReference>
<organism evidence="3 4">
    <name type="scientific">Pseudoxanthomonas spadix (strain BD-a59)</name>
    <dbReference type="NCBI Taxonomy" id="1045855"/>
    <lineage>
        <taxon>Bacteria</taxon>
        <taxon>Pseudomonadati</taxon>
        <taxon>Pseudomonadota</taxon>
        <taxon>Gammaproteobacteria</taxon>
        <taxon>Lysobacterales</taxon>
        <taxon>Lysobacteraceae</taxon>
        <taxon>Pseudoxanthomonas</taxon>
    </lineage>
</organism>
<dbReference type="SUPFAM" id="SSF47473">
    <property type="entry name" value="EF-hand"/>
    <property type="match status" value="1"/>
</dbReference>
<reference evidence="3 4" key="1">
    <citation type="journal article" date="2012" name="J. Bacteriol.">
        <title>Complete Genome Sequence of the BTEX-Degrading Bacterium Pseudoxanthomonas spadix BD-a59.</title>
        <authorList>
            <person name="Lee S.H."/>
            <person name="Jin H.M."/>
            <person name="Lee H.J."/>
            <person name="Kim J.M."/>
            <person name="Jeon C.O."/>
        </authorList>
    </citation>
    <scope>NUCLEOTIDE SEQUENCE [LARGE SCALE GENOMIC DNA]</scope>
    <source>
        <strain evidence="3 4">BD-a59</strain>
    </source>
</reference>
<gene>
    <name evidence="3" type="ordered locus">DSC_15055</name>
</gene>
<feature type="domain" description="EF-hand" evidence="2">
    <location>
        <begin position="107"/>
        <end position="135"/>
    </location>
</feature>
<dbReference type="HOGENOM" id="CLU_1884046_0_0_6"/>
<dbReference type="Proteomes" id="UP000005870">
    <property type="component" value="Chromosome"/>
</dbReference>
<dbReference type="InterPro" id="IPR018247">
    <property type="entry name" value="EF_Hand_1_Ca_BS"/>
</dbReference>
<proteinExistence type="predicted"/>
<evidence type="ECO:0000256" key="1">
    <source>
        <dbReference type="SAM" id="SignalP"/>
    </source>
</evidence>
<accession>G7UVZ7</accession>